<dbReference type="PANTHER" id="PTHR45762">
    <property type="entry name" value="ZINC FINGER RNA-BINDING PROTEIN"/>
    <property type="match status" value="1"/>
</dbReference>
<dbReference type="PROSITE" id="PS51703">
    <property type="entry name" value="DZF"/>
    <property type="match status" value="1"/>
</dbReference>
<evidence type="ECO:0000256" key="3">
    <source>
        <dbReference type="ARBA" id="ARBA00022737"/>
    </source>
</evidence>
<dbReference type="CDD" id="cd19854">
    <property type="entry name" value="DSRM_DHX9_rpt1"/>
    <property type="match status" value="1"/>
</dbReference>
<feature type="domain" description="DRBM" evidence="8">
    <location>
        <begin position="241"/>
        <end position="310"/>
    </location>
</feature>
<proteinExistence type="predicted"/>
<keyword evidence="11" id="KW-1185">Reference proteome</keyword>
<feature type="domain" description="DZF" evidence="9">
    <location>
        <begin position="589"/>
        <end position="787"/>
    </location>
</feature>
<dbReference type="EMBL" id="CAWYQH010000035">
    <property type="protein sequence ID" value="CAK8676557.1"/>
    <property type="molecule type" value="Genomic_DNA"/>
</dbReference>
<evidence type="ECO:0000259" key="9">
    <source>
        <dbReference type="PROSITE" id="PS51703"/>
    </source>
</evidence>
<dbReference type="Pfam" id="PF07528">
    <property type="entry name" value="DZF_N"/>
    <property type="match status" value="1"/>
</dbReference>
<evidence type="ECO:0000313" key="11">
    <source>
        <dbReference type="Proteomes" id="UP001642483"/>
    </source>
</evidence>
<dbReference type="InterPro" id="IPR044445">
    <property type="entry name" value="DHX9_DSRM_1"/>
</dbReference>
<evidence type="ECO:0000256" key="7">
    <source>
        <dbReference type="SAM" id="MobiDB-lite"/>
    </source>
</evidence>
<dbReference type="InterPro" id="IPR006561">
    <property type="entry name" value="DZF_dom"/>
</dbReference>
<dbReference type="SUPFAM" id="SSF54768">
    <property type="entry name" value="dsRNA-binding domain-like"/>
    <property type="match status" value="1"/>
</dbReference>
<dbReference type="Gene3D" id="3.30.460.10">
    <property type="entry name" value="Beta Polymerase, domain 2"/>
    <property type="match status" value="1"/>
</dbReference>
<evidence type="ECO:0000256" key="6">
    <source>
        <dbReference type="SAM" id="Coils"/>
    </source>
</evidence>
<dbReference type="SMART" id="SM00358">
    <property type="entry name" value="DSRM"/>
    <property type="match status" value="1"/>
</dbReference>
<evidence type="ECO:0000259" key="8">
    <source>
        <dbReference type="PROSITE" id="PS50137"/>
    </source>
</evidence>
<dbReference type="PROSITE" id="PS50137">
    <property type="entry name" value="DS_RBD"/>
    <property type="match status" value="1"/>
</dbReference>
<dbReference type="Proteomes" id="UP001642483">
    <property type="component" value="Unassembled WGS sequence"/>
</dbReference>
<evidence type="ECO:0000256" key="2">
    <source>
        <dbReference type="ARBA" id="ARBA00022490"/>
    </source>
</evidence>
<name>A0ABP0FA17_CLALP</name>
<comment type="caution">
    <text evidence="10">The sequence shown here is derived from an EMBL/GenBank/DDBJ whole genome shotgun (WGS) entry which is preliminary data.</text>
</comment>
<reference evidence="10 11" key="1">
    <citation type="submission" date="2024-02" db="EMBL/GenBank/DDBJ databases">
        <authorList>
            <person name="Daric V."/>
            <person name="Darras S."/>
        </authorList>
    </citation>
    <scope>NUCLEOTIDE SEQUENCE [LARGE SCALE GENOMIC DNA]</scope>
</reference>
<dbReference type="InterPro" id="IPR013087">
    <property type="entry name" value="Znf_C2H2_type"/>
</dbReference>
<keyword evidence="6" id="KW-0175">Coiled coil</keyword>
<dbReference type="PANTHER" id="PTHR45762:SF3">
    <property type="entry name" value="ZINC-FINGER PROTEIN AT 72D, ISOFORM B"/>
    <property type="match status" value="1"/>
</dbReference>
<dbReference type="InterPro" id="IPR043519">
    <property type="entry name" value="NT_sf"/>
</dbReference>
<evidence type="ECO:0000256" key="1">
    <source>
        <dbReference type="ARBA" id="ARBA00004496"/>
    </source>
</evidence>
<accession>A0ABP0FA17</accession>
<keyword evidence="4" id="KW-0238">DNA-binding</keyword>
<dbReference type="Gene3D" id="3.30.160.20">
    <property type="match status" value="1"/>
</dbReference>
<comment type="subcellular location">
    <subcellularLocation>
        <location evidence="1">Cytoplasm</location>
    </subcellularLocation>
</comment>
<dbReference type="Pfam" id="PF00035">
    <property type="entry name" value="dsrm"/>
    <property type="match status" value="1"/>
</dbReference>
<evidence type="ECO:0000313" key="10">
    <source>
        <dbReference type="EMBL" id="CAK8676557.1"/>
    </source>
</evidence>
<keyword evidence="5" id="KW-0694">RNA-binding</keyword>
<keyword evidence="2" id="KW-0963">Cytoplasm</keyword>
<keyword evidence="3" id="KW-0677">Repeat</keyword>
<dbReference type="InterPro" id="IPR049401">
    <property type="entry name" value="DZF_dom_N"/>
</dbReference>
<evidence type="ECO:0000256" key="4">
    <source>
        <dbReference type="ARBA" id="ARBA00023125"/>
    </source>
</evidence>
<organism evidence="10 11">
    <name type="scientific">Clavelina lepadiformis</name>
    <name type="common">Light-bulb sea squirt</name>
    <name type="synonym">Ascidia lepadiformis</name>
    <dbReference type="NCBI Taxonomy" id="159417"/>
    <lineage>
        <taxon>Eukaryota</taxon>
        <taxon>Metazoa</taxon>
        <taxon>Chordata</taxon>
        <taxon>Tunicata</taxon>
        <taxon>Ascidiacea</taxon>
        <taxon>Aplousobranchia</taxon>
        <taxon>Clavelinidae</taxon>
        <taxon>Clavelina</taxon>
    </lineage>
</organism>
<sequence>MANFYGYANTGSNQPYGVTNPGNYGGAAFSVQPSQQGPFIGGATHQVQQPQAYVTYGPQGGSVSSQSYQGSYNNYGSSTQQGNFNKGVSQTYYQQAGGSNNTSQGPNQPGFYSNNQAGGQRSQQQVYAGGGVSANFNQQQVATAVAIPATTQIQGNNSINNFPSKQVTATVISSAPSKTGTQQQNVSNYEKALLSAATSIYNQHHKGGGGPPNFQSKNMPYWKQKRMQQVKDPNKPIVASEVKAYLYAWLGKERTRPEYNIMAHGNSPYRQTYVCEMVAPGFSYVGKGSASNKKDAQTRAAWDFCDYLVREKKMTEEELPTRENKFKAANNKLPSTYKEHDNKQVSEAIAKKKLETKKINFVGGSTLHLSDTSKKEADTTPVVYPIVGVGNQNLAASNKASNGNPAEPPTKVVQVKREYSAGVPPVQAPALSEDATSKNGPVGESYVEQVWTDGRVIRYRCSLCECEFNDPSARDLHVRGRRHRLSYKKKVDPSIEVDVKLNPKQKSLMMLKMRQEARKEAIRQKQKERQILKAEMQKQEELEIKLYEEELYYQYQRDLVEYEEEMEFHRRRNLPPPTHLLPPRKPILRYFQPRAQVRTQQMKTLDDQHVLAKHAQIYPTEEELNCVQKSVQLVEGVLKEVSNAIHQQEMKVYTASLSNNLKKPQPERLLKAVLRIGALAKGLLLRGDLYVQLVLMCNEKPTVGMLTRVADNLPKQLGTCDDLKFTMKLNILDCSINLITSSEPQVKIQVVLTSTLMRPPEEIGASGQIQWIAILCYCYKNYEGSLC</sequence>
<feature type="region of interest" description="Disordered" evidence="7">
    <location>
        <begin position="93"/>
        <end position="126"/>
    </location>
</feature>
<dbReference type="InterPro" id="IPR014720">
    <property type="entry name" value="dsRBD_dom"/>
</dbReference>
<evidence type="ECO:0000256" key="5">
    <source>
        <dbReference type="PROSITE-ProRule" id="PRU00266"/>
    </source>
</evidence>
<protein>
    <submittedName>
        <fullName evidence="10">Uncharacterized protein</fullName>
    </submittedName>
</protein>
<feature type="coiled-coil region" evidence="6">
    <location>
        <begin position="522"/>
        <end position="572"/>
    </location>
</feature>
<gene>
    <name evidence="10" type="ORF">CVLEPA_LOCUS6016</name>
</gene>
<dbReference type="InterPro" id="IPR036236">
    <property type="entry name" value="Znf_C2H2_sf"/>
</dbReference>
<dbReference type="PROSITE" id="PS00028">
    <property type="entry name" value="ZINC_FINGER_C2H2_1"/>
    <property type="match status" value="1"/>
</dbReference>
<dbReference type="SUPFAM" id="SSF57667">
    <property type="entry name" value="beta-beta-alpha zinc fingers"/>
    <property type="match status" value="1"/>
</dbReference>